<evidence type="ECO:0000313" key="2">
    <source>
        <dbReference type="EMBL" id="QGU06651.1"/>
    </source>
</evidence>
<proteinExistence type="predicted"/>
<reference evidence="2 3" key="1">
    <citation type="submission" date="2019-11" db="EMBL/GenBank/DDBJ databases">
        <title>Complete genome sequence of Corynebacterium kalinowskii 1959, a novel Corynebacterium species isolated from soil of a small paddock in Vilsendorf, Germany.</title>
        <authorList>
            <person name="Schaffert L."/>
            <person name="Ruwe M."/>
            <person name="Milse J."/>
            <person name="Hanuschka K."/>
            <person name="Ortseifen V."/>
            <person name="Droste J."/>
            <person name="Brandt D."/>
            <person name="Schlueter L."/>
            <person name="Kutter Y."/>
            <person name="Vinke S."/>
            <person name="Viehoefer P."/>
            <person name="Jacob L."/>
            <person name="Luebke N.-C."/>
            <person name="Schulte-Berndt E."/>
            <person name="Hain C."/>
            <person name="Linder M."/>
            <person name="Schmidt P."/>
            <person name="Wollenschlaeger L."/>
            <person name="Luttermann T."/>
            <person name="Thieme E."/>
            <person name="Hassa J."/>
            <person name="Haak M."/>
            <person name="Wittchen M."/>
            <person name="Mentz A."/>
            <person name="Persicke M."/>
            <person name="Busche T."/>
            <person name="Ruckert C."/>
        </authorList>
    </citation>
    <scope>NUCLEOTIDE SEQUENCE [LARGE SCALE GENOMIC DNA]</scope>
    <source>
        <strain evidence="2 3">2039</strain>
    </source>
</reference>
<keyword evidence="1" id="KW-0812">Transmembrane</keyword>
<dbReference type="EMBL" id="CP046455">
    <property type="protein sequence ID" value="QGU06651.1"/>
    <property type="molecule type" value="Genomic_DNA"/>
</dbReference>
<organism evidence="2 3">
    <name type="scientific">Corynebacterium occultum</name>
    <dbReference type="NCBI Taxonomy" id="2675219"/>
    <lineage>
        <taxon>Bacteria</taxon>
        <taxon>Bacillati</taxon>
        <taxon>Actinomycetota</taxon>
        <taxon>Actinomycetes</taxon>
        <taxon>Mycobacteriales</taxon>
        <taxon>Corynebacteriaceae</taxon>
        <taxon>Corynebacterium</taxon>
    </lineage>
</organism>
<evidence type="ECO:0000256" key="1">
    <source>
        <dbReference type="SAM" id="Phobius"/>
    </source>
</evidence>
<dbReference type="AlphaFoldDB" id="A0A6B8W2E2"/>
<accession>A0A6B8W2E2</accession>
<keyword evidence="3" id="KW-1185">Reference proteome</keyword>
<protein>
    <recommendedName>
        <fullName evidence="4">PQQ enzyme repeat protein</fullName>
    </recommendedName>
</protein>
<gene>
    <name evidence="2" type="ORF">COCCU_03485</name>
</gene>
<sequence length="399" mass="42556">MSAPLQRTPRDLIATGVVSAVSLLAVVGVWATAPIRSAELTPAAEEVSVDEQLLEVPAGLVKSFTLDSSTLPGQHRPLVAGGLLISNDGHNVFAHDPAGEEVWRYERDREICGIGTAWQAVTIAYRNNAGCGDAVSITASSGEYKSTRSAPAPDEVVMTTSNDRVGIANEERVELWRSDLVRTVEYGDVPAPQEADQQPHADCTITSALTRTELLAVTEQCPDGTWLRLQDTTPEDARKPEITQNIQLEDPASRLVAIGQSDVAVHTGSQILAINGEGETTQRLISPKLDVAGFYSPATADLPNHMSWFEGNRLYLFDPAGLKVTQVFMDAIGTGIVVGDKLLYPVENGISVTDPISGVQEKILPVQRGAHTGEVSLALAGGTIVEKRGEQLVGLVQAP</sequence>
<evidence type="ECO:0008006" key="4">
    <source>
        <dbReference type="Google" id="ProtNLM"/>
    </source>
</evidence>
<dbReference type="RefSeq" id="WP_156230237.1">
    <property type="nucleotide sequence ID" value="NZ_CP046455.1"/>
</dbReference>
<dbReference type="KEGG" id="cok:COCCU_03485"/>
<keyword evidence="1" id="KW-0472">Membrane</keyword>
<dbReference type="Proteomes" id="UP000424462">
    <property type="component" value="Chromosome"/>
</dbReference>
<feature type="transmembrane region" description="Helical" evidence="1">
    <location>
        <begin position="12"/>
        <end position="33"/>
    </location>
</feature>
<name>A0A6B8W2E2_9CORY</name>
<keyword evidence="1" id="KW-1133">Transmembrane helix</keyword>
<evidence type="ECO:0000313" key="3">
    <source>
        <dbReference type="Proteomes" id="UP000424462"/>
    </source>
</evidence>